<reference evidence="2" key="1">
    <citation type="submission" date="2021-02" db="EMBL/GenBank/DDBJ databases">
        <authorList>
            <person name="Nowell W R."/>
        </authorList>
    </citation>
    <scope>NUCLEOTIDE SEQUENCE</scope>
</reference>
<evidence type="ECO:0000313" key="1">
    <source>
        <dbReference type="EMBL" id="CAF1172297.1"/>
    </source>
</evidence>
<evidence type="ECO:0000313" key="2">
    <source>
        <dbReference type="EMBL" id="CAF1172381.1"/>
    </source>
</evidence>
<dbReference type="AlphaFoldDB" id="A0A814UC00"/>
<gene>
    <name evidence="1" type="ORF">ZHD862_LOCUS21282</name>
    <name evidence="2" type="ORF">ZHD862_LOCUS21287</name>
</gene>
<accession>A0A814UC00</accession>
<proteinExistence type="predicted"/>
<name>A0A814UC00_9BILA</name>
<protein>
    <submittedName>
        <fullName evidence="2">Uncharacterized protein</fullName>
    </submittedName>
</protein>
<comment type="caution">
    <text evidence="2">The sequence shown here is derived from an EMBL/GenBank/DDBJ whole genome shotgun (WGS) entry which is preliminary data.</text>
</comment>
<sequence>MISKPLNYTFKKDDEQRFIYNRLHLFDEDYCLQVEQQLWQSYLDIGKQHGQWPSESINELMAIRKQQGSVWEELLMLEMRVLCKFLPENFDHLEDYIAPISYSPLNNNQKSIQIRNQHYKIIQEAKREWLNCFLNAYDAKFKESDQQYRNEIGKLETQLLNNRIADSSSVVKKIHDYMAYQTDKLKQNIHNKIFSFRGILLQNHQRVSPKIKNMIGVSPEPYLDLTFKPFNKRQWLYLSLGPSYIRLNQDMVQEKHQSYFLF</sequence>
<organism evidence="2 3">
    <name type="scientific">Rotaria sordida</name>
    <dbReference type="NCBI Taxonomy" id="392033"/>
    <lineage>
        <taxon>Eukaryota</taxon>
        <taxon>Metazoa</taxon>
        <taxon>Spiralia</taxon>
        <taxon>Gnathifera</taxon>
        <taxon>Rotifera</taxon>
        <taxon>Eurotatoria</taxon>
        <taxon>Bdelloidea</taxon>
        <taxon>Philodinida</taxon>
        <taxon>Philodinidae</taxon>
        <taxon>Rotaria</taxon>
    </lineage>
</organism>
<evidence type="ECO:0000313" key="3">
    <source>
        <dbReference type="Proteomes" id="UP000663864"/>
    </source>
</evidence>
<dbReference type="EMBL" id="CAJNOT010001258">
    <property type="protein sequence ID" value="CAF1172381.1"/>
    <property type="molecule type" value="Genomic_DNA"/>
</dbReference>
<dbReference type="Proteomes" id="UP000663864">
    <property type="component" value="Unassembled WGS sequence"/>
</dbReference>
<dbReference type="EMBL" id="CAJNOT010001258">
    <property type="protein sequence ID" value="CAF1172297.1"/>
    <property type="molecule type" value="Genomic_DNA"/>
</dbReference>